<organism evidence="1 2">
    <name type="scientific">Bombilactobacillus apium</name>
    <dbReference type="NCBI Taxonomy" id="2675299"/>
    <lineage>
        <taxon>Bacteria</taxon>
        <taxon>Bacillati</taxon>
        <taxon>Bacillota</taxon>
        <taxon>Bacilli</taxon>
        <taxon>Lactobacillales</taxon>
        <taxon>Lactobacillaceae</taxon>
        <taxon>Bombilactobacillus</taxon>
    </lineage>
</organism>
<accession>A0A850QX74</accession>
<reference evidence="1 2" key="1">
    <citation type="submission" date="2020-06" db="EMBL/GenBank/DDBJ databases">
        <authorList>
            <person name="Kang J."/>
        </authorList>
    </citation>
    <scope>NUCLEOTIDE SEQUENCE [LARGE SCALE GENOMIC DNA]</scope>
    <source>
        <strain evidence="1 2">DCY120</strain>
    </source>
</reference>
<comment type="caution">
    <text evidence="1">The sequence shown here is derived from an EMBL/GenBank/DDBJ whole genome shotgun (WGS) entry which is preliminary data.</text>
</comment>
<dbReference type="Proteomes" id="UP000563523">
    <property type="component" value="Unassembled WGS sequence"/>
</dbReference>
<dbReference type="RefSeq" id="WP_176942574.1">
    <property type="nucleotide sequence ID" value="NZ_JABZEC010000003.1"/>
</dbReference>
<proteinExistence type="predicted"/>
<sequence>MKTEVLSQVADWLEEHSTAVADREVQLDCNSIYAALNQLQVLKRPLTEYWKMTEANYDQTESDHRLTLQNDQQALEELADRVLVNHVDGSLAPVQLNFSYNHENPFVDGEYLVTTDLHVVEYALSVLGAVAANTDGTVIAQTLSADAVLSIGLAVHAIEAWQQD</sequence>
<dbReference type="EMBL" id="JABZEC010000003">
    <property type="protein sequence ID" value="NVY96414.1"/>
    <property type="molecule type" value="Genomic_DNA"/>
</dbReference>
<keyword evidence="2" id="KW-1185">Reference proteome</keyword>
<dbReference type="AlphaFoldDB" id="A0A850QX74"/>
<name>A0A850QX74_9LACO</name>
<gene>
    <name evidence="1" type="ORF">HU830_04410</name>
</gene>
<protein>
    <submittedName>
        <fullName evidence="1">Uncharacterized protein</fullName>
    </submittedName>
</protein>
<evidence type="ECO:0000313" key="2">
    <source>
        <dbReference type="Proteomes" id="UP000563523"/>
    </source>
</evidence>
<evidence type="ECO:0000313" key="1">
    <source>
        <dbReference type="EMBL" id="NVY96414.1"/>
    </source>
</evidence>